<organism evidence="5 6">
    <name type="scientific">Peribacillus loiseleuriae</name>
    <dbReference type="NCBI Taxonomy" id="1679170"/>
    <lineage>
        <taxon>Bacteria</taxon>
        <taxon>Bacillati</taxon>
        <taxon>Bacillota</taxon>
        <taxon>Bacilli</taxon>
        <taxon>Bacillales</taxon>
        <taxon>Bacillaceae</taxon>
        <taxon>Peribacillus</taxon>
    </lineage>
</organism>
<evidence type="ECO:0000313" key="6">
    <source>
        <dbReference type="Proteomes" id="UP000037146"/>
    </source>
</evidence>
<protein>
    <submittedName>
        <fullName evidence="5">Multidrug ABC transporter ATP-binding protein</fullName>
    </submittedName>
</protein>
<dbReference type="InterPro" id="IPR051782">
    <property type="entry name" value="ABC_Transporter_VariousFunc"/>
</dbReference>
<comment type="caution">
    <text evidence="5">The sequence shown here is derived from an EMBL/GenBank/DDBJ whole genome shotgun (WGS) entry which is preliminary data.</text>
</comment>
<keyword evidence="6" id="KW-1185">Reference proteome</keyword>
<dbReference type="GO" id="GO:0016887">
    <property type="term" value="F:ATP hydrolysis activity"/>
    <property type="evidence" value="ECO:0007669"/>
    <property type="project" value="InterPro"/>
</dbReference>
<accession>A0A0K9GS94</accession>
<dbReference type="RefSeq" id="WP_049680832.1">
    <property type="nucleotide sequence ID" value="NZ_LFZW01000001.1"/>
</dbReference>
<dbReference type="InterPro" id="IPR003593">
    <property type="entry name" value="AAA+_ATPase"/>
</dbReference>
<proteinExistence type="predicted"/>
<sequence>MIEVNQLTKKFGRKKVLDGVTFTANKGEITCLIGINGVGKTTTLKAIMGLTPINKGSILIDGQKINKSMYEKVTFIPDAITMLPQMTIKQAMQFMRDFYKNWNQERATELLTFFKLDEKTRISELSKGNTAKINLLMGLAIDVDYILMDEPFSGIDIFSREQIAEVFTSHLIEDRGVIITTHEINDIEHLIDKVILLDNGIVLKEFNTEQMRQEEGKSVIDVMREVYQG</sequence>
<evidence type="ECO:0000256" key="3">
    <source>
        <dbReference type="ARBA" id="ARBA00022840"/>
    </source>
</evidence>
<dbReference type="SUPFAM" id="SSF52540">
    <property type="entry name" value="P-loop containing nucleoside triphosphate hydrolases"/>
    <property type="match status" value="1"/>
</dbReference>
<dbReference type="InterPro" id="IPR027417">
    <property type="entry name" value="P-loop_NTPase"/>
</dbReference>
<dbReference type="SMART" id="SM00382">
    <property type="entry name" value="AAA"/>
    <property type="match status" value="1"/>
</dbReference>
<dbReference type="Pfam" id="PF00005">
    <property type="entry name" value="ABC_tran"/>
    <property type="match status" value="1"/>
</dbReference>
<keyword evidence="2" id="KW-0547">Nucleotide-binding</keyword>
<keyword evidence="3 5" id="KW-0067">ATP-binding</keyword>
<gene>
    <name evidence="5" type="ORF">AC625_08040</name>
</gene>
<dbReference type="Proteomes" id="UP000037146">
    <property type="component" value="Unassembled WGS sequence"/>
</dbReference>
<dbReference type="EMBL" id="LFZW01000001">
    <property type="protein sequence ID" value="KMY49500.1"/>
    <property type="molecule type" value="Genomic_DNA"/>
</dbReference>
<keyword evidence="1" id="KW-0813">Transport</keyword>
<evidence type="ECO:0000256" key="1">
    <source>
        <dbReference type="ARBA" id="ARBA00022448"/>
    </source>
</evidence>
<evidence type="ECO:0000256" key="2">
    <source>
        <dbReference type="ARBA" id="ARBA00022741"/>
    </source>
</evidence>
<dbReference type="GO" id="GO:0005524">
    <property type="term" value="F:ATP binding"/>
    <property type="evidence" value="ECO:0007669"/>
    <property type="project" value="UniProtKB-KW"/>
</dbReference>
<dbReference type="Gene3D" id="3.40.50.300">
    <property type="entry name" value="P-loop containing nucleotide triphosphate hydrolases"/>
    <property type="match status" value="1"/>
</dbReference>
<evidence type="ECO:0000259" key="4">
    <source>
        <dbReference type="PROSITE" id="PS50893"/>
    </source>
</evidence>
<reference evidence="6" key="1">
    <citation type="submission" date="2015-07" db="EMBL/GenBank/DDBJ databases">
        <title>Genome sequencing project for genomic taxonomy and phylogenomics of Bacillus-like bacteria.</title>
        <authorList>
            <person name="Liu B."/>
            <person name="Wang J."/>
            <person name="Zhu Y."/>
            <person name="Liu G."/>
            <person name="Chen Q."/>
            <person name="Chen Z."/>
            <person name="Lan J."/>
            <person name="Che J."/>
            <person name="Ge C."/>
            <person name="Shi H."/>
            <person name="Pan Z."/>
            <person name="Liu X."/>
        </authorList>
    </citation>
    <scope>NUCLEOTIDE SEQUENCE [LARGE SCALE GENOMIC DNA]</scope>
    <source>
        <strain evidence="6">FJAT-27997</strain>
    </source>
</reference>
<dbReference type="CDD" id="cd03230">
    <property type="entry name" value="ABC_DR_subfamily_A"/>
    <property type="match status" value="1"/>
</dbReference>
<dbReference type="InterPro" id="IPR003439">
    <property type="entry name" value="ABC_transporter-like_ATP-bd"/>
</dbReference>
<dbReference type="OrthoDB" id="9804819at2"/>
<dbReference type="AlphaFoldDB" id="A0A0K9GS94"/>
<evidence type="ECO:0000313" key="5">
    <source>
        <dbReference type="EMBL" id="KMY49500.1"/>
    </source>
</evidence>
<feature type="domain" description="ABC transporter" evidence="4">
    <location>
        <begin position="2"/>
        <end position="224"/>
    </location>
</feature>
<dbReference type="PROSITE" id="PS50893">
    <property type="entry name" value="ABC_TRANSPORTER_2"/>
    <property type="match status" value="1"/>
</dbReference>
<dbReference type="PATRIC" id="fig|1679170.3.peg.1720"/>
<dbReference type="STRING" id="1679170.AC625_08040"/>
<dbReference type="PANTHER" id="PTHR42939:SF1">
    <property type="entry name" value="ABC TRANSPORTER ATP-BINDING PROTEIN ALBC-RELATED"/>
    <property type="match status" value="1"/>
</dbReference>
<dbReference type="PANTHER" id="PTHR42939">
    <property type="entry name" value="ABC TRANSPORTER ATP-BINDING PROTEIN ALBC-RELATED"/>
    <property type="match status" value="1"/>
</dbReference>
<name>A0A0K9GS94_9BACI</name>